<evidence type="ECO:0000313" key="2">
    <source>
        <dbReference type="Proteomes" id="UP000072189"/>
    </source>
</evidence>
<dbReference type="Gene3D" id="2.30.110.10">
    <property type="entry name" value="Electron Transport, Fmn-binding Protein, Chain A"/>
    <property type="match status" value="1"/>
</dbReference>
<accession>A0A147FCZ6</accession>
<dbReference type="Proteomes" id="UP000072189">
    <property type="component" value="Unassembled WGS sequence"/>
</dbReference>
<dbReference type="PATRIC" id="fig|2033.7.peg.36"/>
<dbReference type="AlphaFoldDB" id="A0A147FCZ6"/>
<dbReference type="SUPFAM" id="SSF50475">
    <property type="entry name" value="FMN-binding split barrel"/>
    <property type="match status" value="1"/>
</dbReference>
<dbReference type="RefSeq" id="WP_058612839.1">
    <property type="nucleotide sequence ID" value="NZ_LDRV01000001.1"/>
</dbReference>
<proteinExistence type="predicted"/>
<dbReference type="InterPro" id="IPR012349">
    <property type="entry name" value="Split_barrel_FMN-bd"/>
</dbReference>
<comment type="caution">
    <text evidence="1">The sequence shown here is derived from an EMBL/GenBank/DDBJ whole genome shotgun (WGS) entry which is preliminary data.</text>
</comment>
<name>A0A147FCZ6_MICTE</name>
<dbReference type="EMBL" id="LDRV01000001">
    <property type="protein sequence ID" value="KTS14362.1"/>
    <property type="molecule type" value="Genomic_DNA"/>
</dbReference>
<evidence type="ECO:0000313" key="1">
    <source>
        <dbReference type="EMBL" id="KTS14362.1"/>
    </source>
</evidence>
<organism evidence="1 2">
    <name type="scientific">Microbacterium testaceum</name>
    <name type="common">Aureobacterium testaceum</name>
    <name type="synonym">Brevibacterium testaceum</name>
    <dbReference type="NCBI Taxonomy" id="2033"/>
    <lineage>
        <taxon>Bacteria</taxon>
        <taxon>Bacillati</taxon>
        <taxon>Actinomycetota</taxon>
        <taxon>Actinomycetes</taxon>
        <taxon>Micrococcales</taxon>
        <taxon>Microbacteriaceae</taxon>
        <taxon>Microbacterium</taxon>
    </lineage>
</organism>
<gene>
    <name evidence="1" type="ORF">RSA3_00165</name>
</gene>
<reference evidence="1 2" key="1">
    <citation type="journal article" date="2016" name="Front. Microbiol.">
        <title>Genomic Resource of Rice Seed Associated Bacteria.</title>
        <authorList>
            <person name="Midha S."/>
            <person name="Bansal K."/>
            <person name="Sharma S."/>
            <person name="Kumar N."/>
            <person name="Patil P.P."/>
            <person name="Chaudhry V."/>
            <person name="Patil P.B."/>
        </authorList>
    </citation>
    <scope>NUCLEOTIDE SEQUENCE [LARGE SCALE GENOMIC DNA]</scope>
    <source>
        <strain evidence="1 2">RSA3</strain>
    </source>
</reference>
<sequence>MSSPEQRAAAILASQRFVVIGTTDADGPWTAAAQYRLLPRGLYVESDRGSRHARAIAVSGTASGVVYDSSAAVADADGVQLAFSAREVDATEPAVRAILASRLPRDAGPVAELDDEVAAVLAVPTKRLYVLEVERAYVFDRDAWRSRGTDARLEIEAADVWAALGRP</sequence>
<protein>
    <submittedName>
        <fullName evidence="1">Uncharacterized protein</fullName>
    </submittedName>
</protein>